<dbReference type="eggNOG" id="COG5448">
    <property type="taxonomic scope" value="Bacteria"/>
</dbReference>
<accession>B0VHN3</accession>
<dbReference type="STRING" id="459349.CLOAM0976"/>
<sequence length="1082" mass="123558">MAINKPCFFSLLFFLGITTLFAQSLVIEHNLELEPNRYKYPLANSPIIKNSVSVWADSLLLVEGTDYWVNHQKAELILLTQPEVPVLKVEYILVPEFLTVPLQHWKPQEYSDTLLTSIKKRKNPILAEDARLDIQGTKTFAITFSDESTFDLKQSLFVNISGELAHNVYINAQLSDSQSKLSPEGDSKELSSLDNVFIRIYGPKYELAMGDLTLKYTGTRYMEYYSKFEGLNAWLRGKHYVQTAFSAGGGKNASVKITIIDGKQGPYYLRANDTQSNFIVVAGSEEIFVDGSKWERGIDYSIDYSEGSVMFKHLISSSNNVLARFQYSDEYYPQSSYLNSSQLQLAEHLTLTHHFIWQQDDKKNPLLYEFSSADLDSLKSAGDNFVWGEGIYLVEAGTGDYKLMQLSQIEYYEYAPGDSLACYNIVFSYVGSGNGDYEEYSPGKYRYLGSKMGSWLPQKLLVPPEKKGNLDLAVAYSKDNLNAGVEVLGSVNDRNTFSVKDDEDNDAGLLYAYLEVPFSRYSFRLEHEQRSEKTYLFGKYRNPDAEYDFAAIETADSLAQQESNIQISRKQTNWNASLLLRYRRIYDLYTLQALRFTSSSSGKGLLPAINLHSTLSVQDYANDDVRDGTLQYHQGDISWAWKILRLRFETLYNILDTKNYGNSYLKANPGITIGNPSSFLTQLSYTTDKTKLQENDAWNEISSSNTYALKQMINLGEQRIDLDVTHREVKQPFSTSNPKSNYDLINFRSSNSFLKNSIGFYSNYQLNQTEFYPKIRELQYVGSGLGYYDSTGVSVTDGDYDWVYITSSTGSLSSEINCLLNLYWKPGNVSSRDFMKRLQSDTSINLIEQSSQRNNWKSYFFLPGSVYNEETTIYGRQNIEEVLWLDLIRNKLTANLQISMDRTLDKRYQTPDRTFSFSQVAQFDIKGFNAYNTRLQFSNETNRDTHYLSETDIISASALVQRNLNPQSNIQAELSCSSESGGKQDGSENYRLYSFAFSPSLKSVFMQKYRLSASLAITYNRLSGSEYFSFLPQKRAGWIPSANLSGVYRINTFCLITLDYRFSDYPKQSSSHELKLEFKAEI</sequence>
<gene>
    <name evidence="1" type="ordered locus">CLOAM0976</name>
</gene>
<dbReference type="HOGENOM" id="CLU_275678_0_0_0"/>
<evidence type="ECO:0000313" key="1">
    <source>
        <dbReference type="EMBL" id="CAO80848.1"/>
    </source>
</evidence>
<evidence type="ECO:0000313" key="2">
    <source>
        <dbReference type="Proteomes" id="UP000002019"/>
    </source>
</evidence>
<name>B0VHN3_CLOAI</name>
<dbReference type="Proteomes" id="UP000002019">
    <property type="component" value="Chromosome"/>
</dbReference>
<dbReference type="RefSeq" id="WP_015424706.1">
    <property type="nucleotide sequence ID" value="NC_020449.1"/>
</dbReference>
<dbReference type="AlphaFoldDB" id="B0VHN3"/>
<dbReference type="OrthoDB" id="9815802at2"/>
<protein>
    <submittedName>
        <fullName evidence="1">Uncharacterized protein</fullName>
    </submittedName>
</protein>
<organism evidence="1 2">
    <name type="scientific">Cloacimonas acidaminovorans (strain Evry)</name>
    <dbReference type="NCBI Taxonomy" id="459349"/>
    <lineage>
        <taxon>Bacteria</taxon>
        <taxon>Pseudomonadati</taxon>
        <taxon>Candidatus Cloacimonadota</taxon>
        <taxon>Candidatus Cloacimonadia</taxon>
        <taxon>Candidatus Cloacimonadales</taxon>
        <taxon>Candidatus Cloacimonadaceae</taxon>
        <taxon>Candidatus Cloacimonas</taxon>
    </lineage>
</organism>
<dbReference type="EMBL" id="CU466930">
    <property type="protein sequence ID" value="CAO80848.1"/>
    <property type="molecule type" value="Genomic_DNA"/>
</dbReference>
<proteinExistence type="predicted"/>
<reference evidence="1 2" key="1">
    <citation type="journal article" date="2008" name="J. Bacteriol.">
        <title>'Candidatus Cloacamonas acidaminovorans': genome sequence reconstruction provides a first glimpse of a new bacterial division.</title>
        <authorList>
            <person name="Pelletier E."/>
            <person name="Kreimeyer A."/>
            <person name="Bocs S."/>
            <person name="Rouy Z."/>
            <person name="Gyapay G."/>
            <person name="Chouari R."/>
            <person name="Riviere D."/>
            <person name="Ganesan A."/>
            <person name="Daegelen P."/>
            <person name="Sghir A."/>
            <person name="Cohen G.N."/>
            <person name="Medigue C."/>
            <person name="Weissenbach J."/>
            <person name="Le Paslier D."/>
        </authorList>
    </citation>
    <scope>NUCLEOTIDE SEQUENCE [LARGE SCALE GENOMIC DNA]</scope>
    <source>
        <strain evidence="2">Evry</strain>
    </source>
</reference>
<dbReference type="KEGG" id="caci:CLOAM0976"/>
<keyword evidence="2" id="KW-1185">Reference proteome</keyword>